<evidence type="ECO:0000256" key="6">
    <source>
        <dbReference type="ARBA" id="ARBA00022500"/>
    </source>
</evidence>
<evidence type="ECO:0000256" key="10">
    <source>
        <dbReference type="ARBA" id="ARBA00023225"/>
    </source>
</evidence>
<keyword evidence="9" id="KW-0472">Membrane</keyword>
<dbReference type="InterPro" id="IPR053716">
    <property type="entry name" value="Flag_assembly_chemotaxis_eff"/>
</dbReference>
<dbReference type="InterPro" id="IPR012823">
    <property type="entry name" value="Flagell_FliJ"/>
</dbReference>
<dbReference type="GO" id="GO:0005886">
    <property type="term" value="C:plasma membrane"/>
    <property type="evidence" value="ECO:0007669"/>
    <property type="project" value="UniProtKB-SubCell"/>
</dbReference>
<accession>A0A931LY85</accession>
<dbReference type="Pfam" id="PF02050">
    <property type="entry name" value="FliJ"/>
    <property type="match status" value="1"/>
</dbReference>
<evidence type="ECO:0000256" key="3">
    <source>
        <dbReference type="ARBA" id="ARBA00020392"/>
    </source>
</evidence>
<reference evidence="12" key="1">
    <citation type="submission" date="2020-07" db="EMBL/GenBank/DDBJ databases">
        <title>Huge and variable diversity of episymbiotic CPR bacteria and DPANN archaea in groundwater ecosystems.</title>
        <authorList>
            <person name="He C.Y."/>
            <person name="Keren R."/>
            <person name="Whittaker M."/>
            <person name="Farag I.F."/>
            <person name="Doudna J."/>
            <person name="Cate J.H.D."/>
            <person name="Banfield J.F."/>
        </authorList>
    </citation>
    <scope>NUCLEOTIDE SEQUENCE</scope>
    <source>
        <strain evidence="12">NC_groundwater_17_Pr7_B-0.1um_64_12</strain>
    </source>
</reference>
<dbReference type="Gene3D" id="1.10.287.1700">
    <property type="match status" value="1"/>
</dbReference>
<dbReference type="AlphaFoldDB" id="A0A931LY85"/>
<keyword evidence="4" id="KW-0813">Transport</keyword>
<evidence type="ECO:0000256" key="4">
    <source>
        <dbReference type="ARBA" id="ARBA00022448"/>
    </source>
</evidence>
<gene>
    <name evidence="12" type="ORF">HYR64_07610</name>
</gene>
<evidence type="ECO:0000256" key="11">
    <source>
        <dbReference type="SAM" id="MobiDB-lite"/>
    </source>
</evidence>
<keyword evidence="6" id="KW-0145">Chemotaxis</keyword>
<dbReference type="Proteomes" id="UP000727962">
    <property type="component" value="Unassembled WGS sequence"/>
</dbReference>
<comment type="caution">
    <text evidence="12">The sequence shown here is derived from an EMBL/GenBank/DDBJ whole genome shotgun (WGS) entry which is preliminary data.</text>
</comment>
<comment type="similarity">
    <text evidence="2">Belongs to the FliJ family.</text>
</comment>
<evidence type="ECO:0000256" key="8">
    <source>
        <dbReference type="ARBA" id="ARBA00022927"/>
    </source>
</evidence>
<name>A0A931LY85_FIMGI</name>
<feature type="region of interest" description="Disordered" evidence="11">
    <location>
        <begin position="120"/>
        <end position="139"/>
    </location>
</feature>
<evidence type="ECO:0000313" key="13">
    <source>
        <dbReference type="Proteomes" id="UP000727962"/>
    </source>
</evidence>
<evidence type="ECO:0000313" key="12">
    <source>
        <dbReference type="EMBL" id="MBI1756955.1"/>
    </source>
</evidence>
<comment type="subcellular location">
    <subcellularLocation>
        <location evidence="1">Cell membrane</location>
        <topology evidence="1">Peripheral membrane protein</topology>
        <orientation evidence="1">Cytoplasmic side</orientation>
    </subcellularLocation>
</comment>
<keyword evidence="5" id="KW-1003">Cell membrane</keyword>
<evidence type="ECO:0000256" key="2">
    <source>
        <dbReference type="ARBA" id="ARBA00010004"/>
    </source>
</evidence>
<evidence type="ECO:0000256" key="7">
    <source>
        <dbReference type="ARBA" id="ARBA00022795"/>
    </source>
</evidence>
<keyword evidence="7" id="KW-1005">Bacterial flagellum biogenesis</keyword>
<evidence type="ECO:0000256" key="9">
    <source>
        <dbReference type="ARBA" id="ARBA00023136"/>
    </source>
</evidence>
<dbReference type="GO" id="GO:0071973">
    <property type="term" value="P:bacterial-type flagellum-dependent cell motility"/>
    <property type="evidence" value="ECO:0007669"/>
    <property type="project" value="InterPro"/>
</dbReference>
<dbReference type="GO" id="GO:0009288">
    <property type="term" value="C:bacterial-type flagellum"/>
    <property type="evidence" value="ECO:0007669"/>
    <property type="project" value="InterPro"/>
</dbReference>
<organism evidence="12 13">
    <name type="scientific">Fimbriimonas ginsengisoli</name>
    <dbReference type="NCBI Taxonomy" id="1005039"/>
    <lineage>
        <taxon>Bacteria</taxon>
        <taxon>Bacillati</taxon>
        <taxon>Armatimonadota</taxon>
        <taxon>Fimbriimonadia</taxon>
        <taxon>Fimbriimonadales</taxon>
        <taxon>Fimbriimonadaceae</taxon>
        <taxon>Fimbriimonas</taxon>
    </lineage>
</organism>
<keyword evidence="8" id="KW-0653">Protein transport</keyword>
<keyword evidence="10" id="KW-1006">Bacterial flagellum protein export</keyword>
<evidence type="ECO:0000256" key="1">
    <source>
        <dbReference type="ARBA" id="ARBA00004413"/>
    </source>
</evidence>
<dbReference type="GO" id="GO:0006935">
    <property type="term" value="P:chemotaxis"/>
    <property type="evidence" value="ECO:0007669"/>
    <property type="project" value="UniProtKB-KW"/>
</dbReference>
<proteinExistence type="inferred from homology"/>
<dbReference type="EMBL" id="JACOSL010000046">
    <property type="protein sequence ID" value="MBI1756955.1"/>
    <property type="molecule type" value="Genomic_DNA"/>
</dbReference>
<sequence length="139" mass="16448">MKQFRFRLERVLEYRSLVEKWAKDAYMAARLATAQAEIGLEGIAAHRHRLLFQPVEGLNERRALELTLQHLDDQQQDQEIALGVLRDEEAATLAEWQERRKDLHALEHLRDEALIEWKAEERHEEQKALDDWTSSRRPA</sequence>
<evidence type="ECO:0000256" key="5">
    <source>
        <dbReference type="ARBA" id="ARBA00022475"/>
    </source>
</evidence>
<protein>
    <recommendedName>
        <fullName evidence="3">Flagellar FliJ protein</fullName>
    </recommendedName>
</protein>
<dbReference type="GO" id="GO:0015031">
    <property type="term" value="P:protein transport"/>
    <property type="evidence" value="ECO:0007669"/>
    <property type="project" value="UniProtKB-KW"/>
</dbReference>
<dbReference type="GO" id="GO:0044781">
    <property type="term" value="P:bacterial-type flagellum organization"/>
    <property type="evidence" value="ECO:0007669"/>
    <property type="project" value="UniProtKB-KW"/>
</dbReference>